<accession>A0A4Q0QA33</accession>
<evidence type="ECO:0000313" key="2">
    <source>
        <dbReference type="Proteomes" id="UP000290174"/>
    </source>
</evidence>
<comment type="caution">
    <text evidence="1">The sequence shown here is derived from an EMBL/GenBank/DDBJ whole genome shotgun (WGS) entry which is preliminary data.</text>
</comment>
<organism evidence="1 2">
    <name type="scientific">Bradyrhizobium zhanjiangense</name>
    <dbReference type="NCBI Taxonomy" id="1325107"/>
    <lineage>
        <taxon>Bacteria</taxon>
        <taxon>Pseudomonadati</taxon>
        <taxon>Pseudomonadota</taxon>
        <taxon>Alphaproteobacteria</taxon>
        <taxon>Hyphomicrobiales</taxon>
        <taxon>Nitrobacteraceae</taxon>
        <taxon>Bradyrhizobium</taxon>
    </lineage>
</organism>
<dbReference type="Proteomes" id="UP000290174">
    <property type="component" value="Unassembled WGS sequence"/>
</dbReference>
<dbReference type="AlphaFoldDB" id="A0A4Q0QA33"/>
<proteinExistence type="predicted"/>
<reference evidence="1 2" key="1">
    <citation type="submission" date="2018-11" db="EMBL/GenBank/DDBJ databases">
        <title>Bradyrhizobium sp. nov., isolated from effective nodules of peanut in China.</title>
        <authorList>
            <person name="Li Y."/>
        </authorList>
    </citation>
    <scope>NUCLEOTIDE SEQUENCE [LARGE SCALE GENOMIC DNA]</scope>
    <source>
        <strain evidence="1 2">CCBAU 51770</strain>
    </source>
</reference>
<evidence type="ECO:0000313" key="1">
    <source>
        <dbReference type="EMBL" id="RXG85957.1"/>
    </source>
</evidence>
<name>A0A4Q0QA33_9BRAD</name>
<protein>
    <submittedName>
        <fullName evidence="1">Uncharacterized protein</fullName>
    </submittedName>
</protein>
<gene>
    <name evidence="1" type="ORF">EAS61_34805</name>
</gene>
<sequence length="92" mass="10605">MPISSEPSAAWKDPFRVRPFLRRALQSISLDDGVRNAVLNTDKESSMTRHLESYRYEIQYSDDADFVTYQRKSSDGVWQTVSAWMIPNSADD</sequence>
<dbReference type="EMBL" id="RKMK01000052">
    <property type="protein sequence ID" value="RXG85957.1"/>
    <property type="molecule type" value="Genomic_DNA"/>
</dbReference>